<evidence type="ECO:0000256" key="3">
    <source>
        <dbReference type="ARBA" id="ARBA00022896"/>
    </source>
</evidence>
<dbReference type="GO" id="GO:0031543">
    <property type="term" value="F:peptidyl-proline dioxygenase activity"/>
    <property type="evidence" value="ECO:0007669"/>
    <property type="project" value="TreeGrafter"/>
</dbReference>
<dbReference type="PANTHER" id="PTHR12907">
    <property type="entry name" value="EGL NINE HOMOLOG-RELATED"/>
    <property type="match status" value="1"/>
</dbReference>
<dbReference type="InterPro" id="IPR051559">
    <property type="entry name" value="HIF_prolyl_hydroxylases"/>
</dbReference>
<keyword evidence="9" id="KW-1185">Reference proteome</keyword>
<comment type="caution">
    <text evidence="8">The sequence shown here is derived from an EMBL/GenBank/DDBJ whole genome shotgun (WGS) entry which is preliminary data.</text>
</comment>
<gene>
    <name evidence="8" type="ORF">Ctob_014924</name>
</gene>
<evidence type="ECO:0000313" key="8">
    <source>
        <dbReference type="EMBL" id="KOO29461.1"/>
    </source>
</evidence>
<evidence type="ECO:0000313" key="9">
    <source>
        <dbReference type="Proteomes" id="UP000037460"/>
    </source>
</evidence>
<dbReference type="OrthoDB" id="5952526at2759"/>
<comment type="cofactor">
    <cofactor evidence="1">
        <name>L-ascorbate</name>
        <dbReference type="ChEBI" id="CHEBI:38290"/>
    </cofactor>
</comment>
<sequence>MKWIPAEDEGLLPLHLRRCLQVLDELILGLQGCSLLRGLLSERDLRRWEIQATCYPGGGASYSRHIDDQTGSGARVLTAIMYLNPGWTVEHGGALRVYPKQPDGSMGFDGEGWRGYDVEPLHNRLVVFWSDNRVPHEVKPAHAERFAISVWYGDAAAIAEAKEAERPITARP</sequence>
<dbReference type="PANTHER" id="PTHR12907:SF26">
    <property type="entry name" value="HIF PROLYL HYDROXYLASE, ISOFORM C"/>
    <property type="match status" value="1"/>
</dbReference>
<dbReference type="GO" id="GO:0031418">
    <property type="term" value="F:L-ascorbic acid binding"/>
    <property type="evidence" value="ECO:0007669"/>
    <property type="project" value="UniProtKB-KW"/>
</dbReference>
<keyword evidence="6" id="KW-0408">Iron</keyword>
<dbReference type="GO" id="GO:0071456">
    <property type="term" value="P:cellular response to hypoxia"/>
    <property type="evidence" value="ECO:0007669"/>
    <property type="project" value="TreeGrafter"/>
</dbReference>
<dbReference type="InterPro" id="IPR006620">
    <property type="entry name" value="Pro_4_hyd_alph"/>
</dbReference>
<keyword evidence="2" id="KW-0479">Metal-binding</keyword>
<proteinExistence type="predicted"/>
<dbReference type="SMART" id="SM00702">
    <property type="entry name" value="P4Hc"/>
    <property type="match status" value="1"/>
</dbReference>
<accession>A0A0M0JS87</accession>
<evidence type="ECO:0000256" key="1">
    <source>
        <dbReference type="ARBA" id="ARBA00001961"/>
    </source>
</evidence>
<dbReference type="GO" id="GO:0008198">
    <property type="term" value="F:ferrous iron binding"/>
    <property type="evidence" value="ECO:0007669"/>
    <property type="project" value="TreeGrafter"/>
</dbReference>
<dbReference type="InterPro" id="IPR005123">
    <property type="entry name" value="Oxoglu/Fe-dep_dioxygenase_dom"/>
</dbReference>
<keyword evidence="3" id="KW-0847">Vitamin C</keyword>
<protein>
    <submittedName>
        <fullName evidence="8">Egl nine-like 3</fullName>
    </submittedName>
</protein>
<dbReference type="AlphaFoldDB" id="A0A0M0JS87"/>
<evidence type="ECO:0000256" key="4">
    <source>
        <dbReference type="ARBA" id="ARBA00022964"/>
    </source>
</evidence>
<keyword evidence="4" id="KW-0223">Dioxygenase</keyword>
<feature type="domain" description="Fe2OG dioxygenase" evidence="7">
    <location>
        <begin position="46"/>
        <end position="154"/>
    </location>
</feature>
<dbReference type="Gene3D" id="2.60.120.620">
    <property type="entry name" value="q2cbj1_9rhob like domain"/>
    <property type="match status" value="1"/>
</dbReference>
<organism evidence="8 9">
    <name type="scientific">Chrysochromulina tobinii</name>
    <dbReference type="NCBI Taxonomy" id="1460289"/>
    <lineage>
        <taxon>Eukaryota</taxon>
        <taxon>Haptista</taxon>
        <taxon>Haptophyta</taxon>
        <taxon>Prymnesiophyceae</taxon>
        <taxon>Prymnesiales</taxon>
        <taxon>Chrysochromulinaceae</taxon>
        <taxon>Chrysochromulina</taxon>
    </lineage>
</organism>
<name>A0A0M0JS87_9EUKA</name>
<dbReference type="Proteomes" id="UP000037460">
    <property type="component" value="Unassembled WGS sequence"/>
</dbReference>
<evidence type="ECO:0000256" key="5">
    <source>
        <dbReference type="ARBA" id="ARBA00023002"/>
    </source>
</evidence>
<dbReference type="InterPro" id="IPR044862">
    <property type="entry name" value="Pro_4_hyd_alph_FE2OG_OXY"/>
</dbReference>
<dbReference type="Pfam" id="PF13640">
    <property type="entry name" value="2OG-FeII_Oxy_3"/>
    <property type="match status" value="1"/>
</dbReference>
<reference evidence="9" key="1">
    <citation type="journal article" date="2015" name="PLoS Genet.">
        <title>Genome Sequence and Transcriptome Analyses of Chrysochromulina tobin: Metabolic Tools for Enhanced Algal Fitness in the Prominent Order Prymnesiales (Haptophyceae).</title>
        <authorList>
            <person name="Hovde B.T."/>
            <person name="Deodato C.R."/>
            <person name="Hunsperger H.M."/>
            <person name="Ryken S.A."/>
            <person name="Yost W."/>
            <person name="Jha R.K."/>
            <person name="Patterson J."/>
            <person name="Monnat R.J. Jr."/>
            <person name="Barlow S.B."/>
            <person name="Starkenburg S.R."/>
            <person name="Cattolico R.A."/>
        </authorList>
    </citation>
    <scope>NUCLEOTIDE SEQUENCE</scope>
    <source>
        <strain evidence="9">CCMP291</strain>
    </source>
</reference>
<keyword evidence="5" id="KW-0560">Oxidoreductase</keyword>
<dbReference type="PROSITE" id="PS51471">
    <property type="entry name" value="FE2OG_OXY"/>
    <property type="match status" value="1"/>
</dbReference>
<evidence type="ECO:0000259" key="7">
    <source>
        <dbReference type="PROSITE" id="PS51471"/>
    </source>
</evidence>
<evidence type="ECO:0000256" key="6">
    <source>
        <dbReference type="ARBA" id="ARBA00023004"/>
    </source>
</evidence>
<evidence type="ECO:0000256" key="2">
    <source>
        <dbReference type="ARBA" id="ARBA00022723"/>
    </source>
</evidence>
<dbReference type="EMBL" id="JWZX01002412">
    <property type="protein sequence ID" value="KOO29461.1"/>
    <property type="molecule type" value="Genomic_DNA"/>
</dbReference>